<dbReference type="EMBL" id="HG994584">
    <property type="protein sequence ID" value="CAF2943689.1"/>
    <property type="molecule type" value="Genomic_DNA"/>
</dbReference>
<dbReference type="InterPro" id="IPR051870">
    <property type="entry name" value="Elongin-A_domain"/>
</dbReference>
<feature type="compositionally biased region" description="Low complexity" evidence="2">
    <location>
        <begin position="500"/>
        <end position="514"/>
    </location>
</feature>
<feature type="compositionally biased region" description="Pro residues" evidence="2">
    <location>
        <begin position="122"/>
        <end position="131"/>
    </location>
</feature>
<comment type="subcellular location">
    <subcellularLocation>
        <location evidence="1">Nucleus</location>
    </subcellularLocation>
</comment>
<dbReference type="Pfam" id="PF08711">
    <property type="entry name" value="Med26"/>
    <property type="match status" value="1"/>
</dbReference>
<feature type="compositionally biased region" description="Basic and acidic residues" evidence="2">
    <location>
        <begin position="188"/>
        <end position="199"/>
    </location>
</feature>
<dbReference type="PANTHER" id="PTHR15141">
    <property type="entry name" value="TRANSCRIPTION ELONGATION FACTOR B POLYPEPTIDE 3"/>
    <property type="match status" value="1"/>
</dbReference>
<keyword evidence="1" id="KW-0539">Nucleus</keyword>
<dbReference type="PROSITE" id="PS51319">
    <property type="entry name" value="TFIIS_N"/>
    <property type="match status" value="1"/>
</dbReference>
<dbReference type="AlphaFoldDB" id="A0A7R8CVC3"/>
<feature type="compositionally biased region" description="Acidic residues" evidence="2">
    <location>
        <begin position="77"/>
        <end position="117"/>
    </location>
</feature>
<name>A0A7R8CVC3_LEPSM</name>
<proteinExistence type="predicted"/>
<dbReference type="GO" id="GO:0006368">
    <property type="term" value="P:transcription elongation by RNA polymerase II"/>
    <property type="evidence" value="ECO:0007669"/>
    <property type="project" value="InterPro"/>
</dbReference>
<dbReference type="Gene3D" id="6.10.250.3180">
    <property type="match status" value="1"/>
</dbReference>
<protein>
    <submittedName>
        <fullName evidence="3">ELOA</fullName>
    </submittedName>
</protein>
<dbReference type="SUPFAM" id="SSF47676">
    <property type="entry name" value="Conserved domain common to transcription factors TFIIS, elongin A, CRSP70"/>
    <property type="match status" value="1"/>
</dbReference>
<feature type="compositionally biased region" description="Low complexity" evidence="2">
    <location>
        <begin position="157"/>
        <end position="172"/>
    </location>
</feature>
<evidence type="ECO:0000256" key="2">
    <source>
        <dbReference type="SAM" id="MobiDB-lite"/>
    </source>
</evidence>
<dbReference type="InterPro" id="IPR010684">
    <property type="entry name" value="RNA_pol_II_trans_fac_SIII_A"/>
</dbReference>
<dbReference type="OrthoDB" id="21513at2759"/>
<evidence type="ECO:0000256" key="1">
    <source>
        <dbReference type="PROSITE-ProRule" id="PRU00649"/>
    </source>
</evidence>
<feature type="compositionally biased region" description="Low complexity" evidence="2">
    <location>
        <begin position="205"/>
        <end position="225"/>
    </location>
</feature>
<dbReference type="Proteomes" id="UP000675881">
    <property type="component" value="Chromosome 5"/>
</dbReference>
<gene>
    <name evidence="3" type="ORF">LSAA_10537</name>
</gene>
<keyword evidence="4" id="KW-1185">Reference proteome</keyword>
<dbReference type="GO" id="GO:0070449">
    <property type="term" value="C:elongin complex"/>
    <property type="evidence" value="ECO:0007669"/>
    <property type="project" value="InterPro"/>
</dbReference>
<feature type="compositionally biased region" description="Basic residues" evidence="2">
    <location>
        <begin position="137"/>
        <end position="148"/>
    </location>
</feature>
<evidence type="ECO:0000313" key="3">
    <source>
        <dbReference type="EMBL" id="CAF2943689.1"/>
    </source>
</evidence>
<dbReference type="InterPro" id="IPR035441">
    <property type="entry name" value="TFIIS/LEDGF_dom_sf"/>
</dbReference>
<evidence type="ECO:0000313" key="4">
    <source>
        <dbReference type="Proteomes" id="UP000675881"/>
    </source>
</evidence>
<dbReference type="Gene3D" id="1.20.930.10">
    <property type="entry name" value="Conserved domain common to transcription factors TFIIS, elongin A, CRSP70"/>
    <property type="match status" value="1"/>
</dbReference>
<sequence>MSSSSSSSSALDRVEVNIALLQETGIGRIVNSLKKSEQEEVSEKARLLVAKWKDVVAKEDDEEEDISGPSTTQDQPQETEDEPEEEEDVENEAEEEEEDVKNEPEEEEPELEEEEEEKPAMMIPPPTPSPPRSSSSSHHKKHKKKKSSHRDDDRESSYSSQSHGSGSSSSSSKKQKKETLKASDSFEEIIKEDRSESSSHKRSQSESASSSSKRSHSESSSSSSSKKSHHQESSRSLSSSSYSSSKKNQQPQQEESLKKSEKNNLTLPPSPAPPIPSDLLLPTISPNYKPLPPKKEANNGTKKYQNDDEALSSLISMSKSSKRTAVFSGVKKSGYFGPIPTLLEMCITVLQENVDDIYECGGLDFVTLKPILERASPQALSQIEEHNQYLMTETGELWERFCKKNFPKEKRQEMESWREMFERCTVEREEKLNLLKVKVKDSYKKVESSYRQTKLAYVGTVAKPPRSVFRAQAKNGTAIPFGNPLKRPMVNTSSGGGGSSSSSSSRPSSSSLSSAPKKPKIAPLMSKTLKMARG</sequence>
<feature type="region of interest" description="Disordered" evidence="2">
    <location>
        <begin position="57"/>
        <end position="306"/>
    </location>
</feature>
<feature type="region of interest" description="Disordered" evidence="2">
    <location>
        <begin position="477"/>
        <end position="534"/>
    </location>
</feature>
<dbReference type="PANTHER" id="PTHR15141:SF76">
    <property type="entry name" value="TRANSCRIPTION ELONGATION FACTOR B POLYPEPTIDE 3"/>
    <property type="match status" value="1"/>
</dbReference>
<accession>A0A7R8CVC3</accession>
<feature type="compositionally biased region" description="Low complexity" evidence="2">
    <location>
        <begin position="234"/>
        <end position="254"/>
    </location>
</feature>
<dbReference type="InterPro" id="IPR017923">
    <property type="entry name" value="TFIIS_N"/>
</dbReference>
<organism evidence="3 4">
    <name type="scientific">Lepeophtheirus salmonis</name>
    <name type="common">Salmon louse</name>
    <name type="synonym">Caligus salmonis</name>
    <dbReference type="NCBI Taxonomy" id="72036"/>
    <lineage>
        <taxon>Eukaryota</taxon>
        <taxon>Metazoa</taxon>
        <taxon>Ecdysozoa</taxon>
        <taxon>Arthropoda</taxon>
        <taxon>Crustacea</taxon>
        <taxon>Multicrustacea</taxon>
        <taxon>Hexanauplia</taxon>
        <taxon>Copepoda</taxon>
        <taxon>Siphonostomatoida</taxon>
        <taxon>Caligidae</taxon>
        <taxon>Lepeophtheirus</taxon>
    </lineage>
</organism>
<reference evidence="3" key="1">
    <citation type="submission" date="2021-02" db="EMBL/GenBank/DDBJ databases">
        <authorList>
            <person name="Bekaert M."/>
        </authorList>
    </citation>
    <scope>NUCLEOTIDE SEQUENCE</scope>
    <source>
        <strain evidence="3">IoA-00</strain>
    </source>
</reference>
<dbReference type="Pfam" id="PF06881">
    <property type="entry name" value="Elongin_A"/>
    <property type="match status" value="1"/>
</dbReference>